<evidence type="ECO:0000313" key="3">
    <source>
        <dbReference type="Proteomes" id="UP001165363"/>
    </source>
</evidence>
<feature type="transmembrane region" description="Helical" evidence="1">
    <location>
        <begin position="317"/>
        <end position="343"/>
    </location>
</feature>
<keyword evidence="3" id="KW-1185">Reference proteome</keyword>
<keyword evidence="1" id="KW-0472">Membrane</keyword>
<evidence type="ECO:0000256" key="1">
    <source>
        <dbReference type="SAM" id="Phobius"/>
    </source>
</evidence>
<proteinExistence type="predicted"/>
<dbReference type="RefSeq" id="WP_249847413.1">
    <property type="nucleotide sequence ID" value="NZ_JAMGBD010000001.1"/>
</dbReference>
<dbReference type="EMBL" id="JAMGBD010000001">
    <property type="protein sequence ID" value="MCL6683479.1"/>
    <property type="molecule type" value="Genomic_DNA"/>
</dbReference>
<dbReference type="Proteomes" id="UP001165363">
    <property type="component" value="Unassembled WGS sequence"/>
</dbReference>
<protein>
    <submittedName>
        <fullName evidence="2">DUF3667 domain-containing protein</fullName>
    </submittedName>
</protein>
<gene>
    <name evidence="2" type="ORF">LZ536_06125</name>
</gene>
<feature type="transmembrane region" description="Helical" evidence="1">
    <location>
        <begin position="233"/>
        <end position="251"/>
    </location>
</feature>
<name>A0ABT0RLF9_9SPHN</name>
<comment type="caution">
    <text evidence="2">The sequence shown here is derived from an EMBL/GenBank/DDBJ whole genome shotgun (WGS) entry which is preliminary data.</text>
</comment>
<organism evidence="2 3">
    <name type="scientific">Sphingomonas alba</name>
    <dbReference type="NCBI Taxonomy" id="2908208"/>
    <lineage>
        <taxon>Bacteria</taxon>
        <taxon>Pseudomonadati</taxon>
        <taxon>Pseudomonadota</taxon>
        <taxon>Alphaproteobacteria</taxon>
        <taxon>Sphingomonadales</taxon>
        <taxon>Sphingomonadaceae</taxon>
        <taxon>Sphingomonas</taxon>
    </lineage>
</organism>
<dbReference type="InterPro" id="IPR022134">
    <property type="entry name" value="DUF3667"/>
</dbReference>
<keyword evidence="1" id="KW-0812">Transmembrane</keyword>
<sequence length="344" mass="37919">MGEFDAIGDAVTGGMLAAAVEPRTGVGKDGHTHEANCLNCGAPLVGRYCSNCGQKAHVHRSLRAFMGDFVAGVLNFEGKFWKTLPMLAWRPGELTRRYIAGERATFISPIALYLFSVFLTFAVLNFTGALDPGKVGEGNANISFVTDKQKEEIAKLETKRAAAVKAGKPVAAIDKRLADDRKGLEALEKVGRGNFTKADPDDDTPQWVRGVVERVQKNPQLVVTNMQDAASKYSWLLIPLSLPFMWLLFPFSRKYYLYDHTVFVTYSLSFMMMLVILADALIEFNMTAVAAFLFFVPPIHMYRQLKGAYQLGRFSAIVRTLFLTTFAFIAGALFFVVVAAVGVA</sequence>
<keyword evidence="1" id="KW-1133">Transmembrane helix</keyword>
<evidence type="ECO:0000313" key="2">
    <source>
        <dbReference type="EMBL" id="MCL6683479.1"/>
    </source>
</evidence>
<dbReference type="Pfam" id="PF12412">
    <property type="entry name" value="DUF3667"/>
    <property type="match status" value="1"/>
</dbReference>
<accession>A0ABT0RLF9</accession>
<reference evidence="2" key="1">
    <citation type="submission" date="2022-05" db="EMBL/GenBank/DDBJ databases">
        <authorList>
            <person name="Jo J.-H."/>
            <person name="Im W.-T."/>
        </authorList>
    </citation>
    <scope>NUCLEOTIDE SEQUENCE</scope>
    <source>
        <strain evidence="2">SE158</strain>
    </source>
</reference>
<feature type="transmembrane region" description="Helical" evidence="1">
    <location>
        <begin position="106"/>
        <end position="126"/>
    </location>
</feature>